<dbReference type="Proteomes" id="UP000887565">
    <property type="component" value="Unplaced"/>
</dbReference>
<evidence type="ECO:0000256" key="1">
    <source>
        <dbReference type="SAM" id="MobiDB-lite"/>
    </source>
</evidence>
<reference evidence="3" key="1">
    <citation type="submission" date="2022-11" db="UniProtKB">
        <authorList>
            <consortium name="WormBaseParasite"/>
        </authorList>
    </citation>
    <scope>IDENTIFICATION</scope>
</reference>
<evidence type="ECO:0000313" key="2">
    <source>
        <dbReference type="Proteomes" id="UP000887565"/>
    </source>
</evidence>
<sequence>MLEMVVRLPGLRYPIDLTKDRMKEDQKKSMLAYQPEYVPGYKLPFFENILPSDQPGIQITHIGNKVVVMQIESGHMDDQIKGLGRRKLARKANRAKKREGEDVVEISDDEGEKTESMASADSKFVGLTTLLTDSTKSRTKTTPTSQMLGSTSSTSKVQSMVATARVPSKSAMLQCPKLPGKIRFFRPSYFEL</sequence>
<keyword evidence="2" id="KW-1185">Reference proteome</keyword>
<feature type="region of interest" description="Disordered" evidence="1">
    <location>
        <begin position="91"/>
        <end position="115"/>
    </location>
</feature>
<feature type="compositionally biased region" description="Acidic residues" evidence="1">
    <location>
        <begin position="102"/>
        <end position="112"/>
    </location>
</feature>
<protein>
    <submittedName>
        <fullName evidence="3">Uncharacterized protein</fullName>
    </submittedName>
</protein>
<evidence type="ECO:0000313" key="3">
    <source>
        <dbReference type="WBParaSite" id="nRc.2.0.1.t38614-RA"/>
    </source>
</evidence>
<dbReference type="WBParaSite" id="nRc.2.0.1.t38614-RA">
    <property type="protein sequence ID" value="nRc.2.0.1.t38614-RA"/>
    <property type="gene ID" value="nRc.2.0.1.g38614"/>
</dbReference>
<accession>A0A915KIN4</accession>
<proteinExistence type="predicted"/>
<name>A0A915KIN4_ROMCU</name>
<dbReference type="AlphaFoldDB" id="A0A915KIN4"/>
<organism evidence="2 3">
    <name type="scientific">Romanomermis culicivorax</name>
    <name type="common">Nematode worm</name>
    <dbReference type="NCBI Taxonomy" id="13658"/>
    <lineage>
        <taxon>Eukaryota</taxon>
        <taxon>Metazoa</taxon>
        <taxon>Ecdysozoa</taxon>
        <taxon>Nematoda</taxon>
        <taxon>Enoplea</taxon>
        <taxon>Dorylaimia</taxon>
        <taxon>Mermithida</taxon>
        <taxon>Mermithoidea</taxon>
        <taxon>Mermithidae</taxon>
        <taxon>Romanomermis</taxon>
    </lineage>
</organism>